<accession>A0ABX0MSB5</accession>
<organism evidence="1 2">
    <name type="scientific">Massilia genomosp. 1</name>
    <dbReference type="NCBI Taxonomy" id="2609280"/>
    <lineage>
        <taxon>Bacteria</taxon>
        <taxon>Pseudomonadati</taxon>
        <taxon>Pseudomonadota</taxon>
        <taxon>Betaproteobacteria</taxon>
        <taxon>Burkholderiales</taxon>
        <taxon>Oxalobacteraceae</taxon>
        <taxon>Telluria group</taxon>
        <taxon>Massilia</taxon>
    </lineage>
</organism>
<dbReference type="RefSeq" id="WP_167237379.1">
    <property type="nucleotide sequence ID" value="NZ_WHJF01000029.1"/>
</dbReference>
<comment type="caution">
    <text evidence="1">The sequence shown here is derived from an EMBL/GenBank/DDBJ whole genome shotgun (WGS) entry which is preliminary data.</text>
</comment>
<dbReference type="EMBL" id="WHJF01000029">
    <property type="protein sequence ID" value="NHZ63261.1"/>
    <property type="molecule type" value="Genomic_DNA"/>
</dbReference>
<gene>
    <name evidence="1" type="ORF">F1735_13255</name>
</gene>
<evidence type="ECO:0008006" key="3">
    <source>
        <dbReference type="Google" id="ProtNLM"/>
    </source>
</evidence>
<reference evidence="1 2" key="1">
    <citation type="submission" date="2019-10" db="EMBL/GenBank/DDBJ databases">
        <title>Taxonomy of Antarctic Massilia spp.: description of Massilia rubra sp. nov., Massilia aquatica sp. nov., Massilia mucilaginosa sp. nov., Massilia frigida sp. nov. isolated from streams, lakes and regoliths.</title>
        <authorList>
            <person name="Holochova P."/>
            <person name="Sedlacek I."/>
            <person name="Kralova S."/>
            <person name="Maslanova I."/>
            <person name="Busse H.-J."/>
            <person name="Stankova E."/>
            <person name="Vrbovska V."/>
            <person name="Kovarovic V."/>
            <person name="Bartak M."/>
            <person name="Svec P."/>
            <person name="Pantucek R."/>
        </authorList>
    </citation>
    <scope>NUCLEOTIDE SEQUENCE [LARGE SCALE GENOMIC DNA]</scope>
    <source>
        <strain evidence="1 2">CCM 8694</strain>
    </source>
</reference>
<protein>
    <recommendedName>
        <fullName evidence="3">DUF2059 domain-containing protein</fullName>
    </recommendedName>
</protein>
<evidence type="ECO:0000313" key="2">
    <source>
        <dbReference type="Proteomes" id="UP000610594"/>
    </source>
</evidence>
<dbReference type="Proteomes" id="UP000610594">
    <property type="component" value="Unassembled WGS sequence"/>
</dbReference>
<evidence type="ECO:0000313" key="1">
    <source>
        <dbReference type="EMBL" id="NHZ63261.1"/>
    </source>
</evidence>
<sequence length="147" mass="16493">MAADIAEQHRQLDAKALVAEMIMTVYPKYDSAGQIRELTAFYRSKAFKKTVAVGMQASNEAQRTGEAPALVWKRYEKQFDQDEVRTLMAMKNSPLGKHQDAIGPQLKNDCTEFLRARTEAGIDQVADRFGKVMAERLQAADARAAKR</sequence>
<keyword evidence="2" id="KW-1185">Reference proteome</keyword>
<name>A0ABX0MSB5_9BURK</name>
<proteinExistence type="predicted"/>